<dbReference type="GO" id="GO:0006526">
    <property type="term" value="P:L-arginine biosynthetic process"/>
    <property type="evidence" value="ECO:0007669"/>
    <property type="project" value="UniProtKB-UniRule"/>
</dbReference>
<dbReference type="InterPro" id="IPR017926">
    <property type="entry name" value="GATASE"/>
</dbReference>
<dbReference type="PRINTS" id="PR00096">
    <property type="entry name" value="GATASE"/>
</dbReference>
<dbReference type="GO" id="GO:0006207">
    <property type="term" value="P:'de novo' pyrimidine nucleobase biosynthetic process"/>
    <property type="evidence" value="ECO:0007669"/>
    <property type="project" value="InterPro"/>
</dbReference>
<feature type="binding site" evidence="11">
    <location>
        <position position="282"/>
    </location>
    <ligand>
        <name>L-glutamine</name>
        <dbReference type="ChEBI" id="CHEBI:58359"/>
    </ligand>
</feature>
<comment type="caution">
    <text evidence="11">Lacks conserved residue(s) required for the propagation of feature annotation.</text>
</comment>
<dbReference type="NCBIfam" id="NF009475">
    <property type="entry name" value="PRK12838.1"/>
    <property type="match status" value="1"/>
</dbReference>
<dbReference type="GO" id="GO:0006541">
    <property type="term" value="P:glutamine metabolic process"/>
    <property type="evidence" value="ECO:0007669"/>
    <property type="project" value="InterPro"/>
</dbReference>
<dbReference type="RefSeq" id="WP_036558517.1">
    <property type="nucleotide sequence ID" value="NZ_JRNI01000016.1"/>
</dbReference>
<organism evidence="13 14">
    <name type="scientific">Oligella urethralis DNF00040</name>
    <dbReference type="NCBI Taxonomy" id="1401065"/>
    <lineage>
        <taxon>Bacteria</taxon>
        <taxon>Pseudomonadati</taxon>
        <taxon>Pseudomonadota</taxon>
        <taxon>Betaproteobacteria</taxon>
        <taxon>Burkholderiales</taxon>
        <taxon>Alcaligenaceae</taxon>
        <taxon>Oligella</taxon>
    </lineage>
</organism>
<dbReference type="AlphaFoldDB" id="A0A095ZA47"/>
<evidence type="ECO:0000256" key="3">
    <source>
        <dbReference type="ARBA" id="ARBA00007800"/>
    </source>
</evidence>
<dbReference type="Pfam" id="PF00988">
    <property type="entry name" value="CPSase_sm_chain"/>
    <property type="match status" value="1"/>
</dbReference>
<evidence type="ECO:0000256" key="6">
    <source>
        <dbReference type="ARBA" id="ARBA00022840"/>
    </source>
</evidence>
<dbReference type="eggNOG" id="COG0505">
    <property type="taxonomic scope" value="Bacteria"/>
</dbReference>
<dbReference type="FunFam" id="3.50.30.20:FF:000001">
    <property type="entry name" value="Carbamoyl-phosphate synthase small chain"/>
    <property type="match status" value="1"/>
</dbReference>
<evidence type="ECO:0000256" key="4">
    <source>
        <dbReference type="ARBA" id="ARBA00022598"/>
    </source>
</evidence>
<feature type="active site" evidence="11">
    <location>
        <position position="364"/>
    </location>
</feature>
<feature type="binding site" evidence="11">
    <location>
        <position position="323"/>
    </location>
    <ligand>
        <name>L-glutamine</name>
        <dbReference type="ChEBI" id="CHEBI:58359"/>
    </ligand>
</feature>
<dbReference type="Gene3D" id="3.40.50.880">
    <property type="match status" value="1"/>
</dbReference>
<comment type="pathway">
    <text evidence="1 11">Pyrimidine metabolism; UMP biosynthesis via de novo pathway; (S)-dihydroorotate from bicarbonate: step 1/3.</text>
</comment>
<dbReference type="SUPFAM" id="SSF52317">
    <property type="entry name" value="Class I glutamine amidotransferase-like"/>
    <property type="match status" value="1"/>
</dbReference>
<dbReference type="Pfam" id="PF00117">
    <property type="entry name" value="GATase"/>
    <property type="match status" value="1"/>
</dbReference>
<evidence type="ECO:0000256" key="11">
    <source>
        <dbReference type="HAMAP-Rule" id="MF_01209"/>
    </source>
</evidence>
<dbReference type="HAMAP" id="MF_01209">
    <property type="entry name" value="CPSase_S_chain"/>
    <property type="match status" value="1"/>
</dbReference>
<dbReference type="NCBIfam" id="TIGR01368">
    <property type="entry name" value="CPSaseIIsmall"/>
    <property type="match status" value="1"/>
</dbReference>
<dbReference type="PROSITE" id="PS51273">
    <property type="entry name" value="GATASE_TYPE_1"/>
    <property type="match status" value="1"/>
</dbReference>
<keyword evidence="7 11" id="KW-0315">Glutamine amidotransferase</keyword>
<keyword evidence="5 11" id="KW-0547">Nucleotide-binding</keyword>
<reference evidence="13 14" key="1">
    <citation type="submission" date="2014-07" db="EMBL/GenBank/DDBJ databases">
        <authorList>
            <person name="McCorrison J."/>
            <person name="Sanka R."/>
            <person name="Torralba M."/>
            <person name="Gillis M."/>
            <person name="Haft D.H."/>
            <person name="Methe B."/>
            <person name="Sutton G."/>
            <person name="Nelson K.E."/>
        </authorList>
    </citation>
    <scope>NUCLEOTIDE SEQUENCE [LARGE SCALE GENOMIC DNA]</scope>
    <source>
        <strain evidence="13 14">DNF00040</strain>
    </source>
</reference>
<dbReference type="InterPro" id="IPR050472">
    <property type="entry name" value="Anth_synth/Amidotransfase"/>
</dbReference>
<feature type="region of interest" description="CPSase" evidence="11">
    <location>
        <begin position="1"/>
        <end position="201"/>
    </location>
</feature>
<dbReference type="PANTHER" id="PTHR43418:SF7">
    <property type="entry name" value="CARBAMOYL-PHOSPHATE SYNTHASE SMALL CHAIN"/>
    <property type="match status" value="1"/>
</dbReference>
<evidence type="ECO:0000256" key="7">
    <source>
        <dbReference type="ARBA" id="ARBA00022962"/>
    </source>
</evidence>
<feature type="binding site" evidence="11">
    <location>
        <position position="252"/>
    </location>
    <ligand>
        <name>L-glutamine</name>
        <dbReference type="ChEBI" id="CHEBI:58359"/>
    </ligand>
</feature>
<feature type="binding site" evidence="11">
    <location>
        <position position="279"/>
    </location>
    <ligand>
        <name>L-glutamine</name>
        <dbReference type="ChEBI" id="CHEBI:58359"/>
    </ligand>
</feature>
<feature type="domain" description="Carbamoyl-phosphate synthase small subunit N-terminal" evidence="12">
    <location>
        <begin position="15"/>
        <end position="145"/>
    </location>
</feature>
<dbReference type="PANTHER" id="PTHR43418">
    <property type="entry name" value="MULTIFUNCTIONAL TRYPTOPHAN BIOSYNTHESIS PROTEIN-RELATED"/>
    <property type="match status" value="1"/>
</dbReference>
<comment type="pathway">
    <text evidence="2 11">Amino-acid biosynthesis; L-arginine biosynthesis; carbamoyl phosphate from bicarbonate: step 1/1.</text>
</comment>
<dbReference type="GO" id="GO:0005524">
    <property type="term" value="F:ATP binding"/>
    <property type="evidence" value="ECO:0007669"/>
    <property type="project" value="UniProtKB-UniRule"/>
</dbReference>
<evidence type="ECO:0000313" key="14">
    <source>
        <dbReference type="Proteomes" id="UP000029629"/>
    </source>
</evidence>
<comment type="function">
    <text evidence="11">Small subunit of the glutamine-dependent carbamoyl phosphate synthetase (CPSase). CPSase catalyzes the formation of carbamoyl phosphate from the ammonia moiety of glutamine, carbonate, and phosphate donated by ATP, constituting the first step of 2 biosynthetic pathways, one leading to arginine and/or urea and the other to pyrimidine nucleotides. The small subunit (glutamine amidotransferase) binds and cleaves glutamine to supply the large subunit with the substrate ammonia.</text>
</comment>
<comment type="caution">
    <text evidence="13">The sequence shown here is derived from an EMBL/GenBank/DDBJ whole genome shotgun (WGS) entry which is preliminary data.</text>
</comment>
<dbReference type="OrthoDB" id="9804328at2"/>
<dbReference type="GO" id="GO:0044205">
    <property type="term" value="P:'de novo' UMP biosynthetic process"/>
    <property type="evidence" value="ECO:0007669"/>
    <property type="project" value="UniProtKB-UniRule"/>
</dbReference>
<dbReference type="InterPro" id="IPR036480">
    <property type="entry name" value="CarbP_synth_ssu_N_sf"/>
</dbReference>
<evidence type="ECO:0000256" key="8">
    <source>
        <dbReference type="ARBA" id="ARBA00022975"/>
    </source>
</evidence>
<evidence type="ECO:0000256" key="1">
    <source>
        <dbReference type="ARBA" id="ARBA00004812"/>
    </source>
</evidence>
<sequence length="386" mass="41122">MAHSSSIFAYQQGVEPAILALADGTVFRGRSIGAAGHCTAEIVFNTSMVGYQELLTDPDYHQQIITLTYPHIGNTGINSEDNESSQVQAAGLVIRSCPVRYSNFRAEQSLPEYLKANGIVAISEVDTRKLTRILRDGGAQSACIMVGDDAAKAIELAKAHAGLAGQDLAKVVSRQAPTQWHQRSWQLNEGFAELSEADAAYHVVVYDFGVKNSLLQLLADKNCRITIVPATTPAAEVLALNPDGVFLSNGPGDPSACAYAIENTKQLLERKVPLLGIGLGFQILALAGGATSYKLKVGNYGANHPVQDLSTGRVMITVQSQSFAVAKDSLPAALKATHISLFDGGLQGIQFTDRPALGLQAQPEASTAPYAAVTIFDQFIHLMAEK</sequence>
<comment type="subunit">
    <text evidence="11">Composed of two chains; the small (or glutamine) chain promotes the hydrolysis of glutamine to ammonia, which is used by the large (or ammonia) chain to synthesize carbamoyl phosphate. Tetramer of heterodimers (alpha,beta)4.</text>
</comment>
<dbReference type="SMART" id="SM01097">
    <property type="entry name" value="CPSase_sm_chain"/>
    <property type="match status" value="1"/>
</dbReference>
<dbReference type="GO" id="GO:0004359">
    <property type="term" value="F:glutaminase activity"/>
    <property type="evidence" value="ECO:0007669"/>
    <property type="project" value="RHEA"/>
</dbReference>
<dbReference type="InterPro" id="IPR029062">
    <property type="entry name" value="Class_I_gatase-like"/>
</dbReference>
<keyword evidence="6 11" id="KW-0067">ATP-binding</keyword>
<evidence type="ECO:0000256" key="10">
    <source>
        <dbReference type="ARBA" id="ARBA00049285"/>
    </source>
</evidence>
<keyword evidence="4 11" id="KW-0436">Ligase</keyword>
<dbReference type="EC" id="6.3.5.5" evidence="11"/>
<proteinExistence type="inferred from homology"/>
<feature type="binding site" evidence="11">
    <location>
        <position position="250"/>
    </location>
    <ligand>
        <name>L-glutamine</name>
        <dbReference type="ChEBI" id="CHEBI:58359"/>
    </ligand>
</feature>
<protein>
    <recommendedName>
        <fullName evidence="11">Carbamoyl phosphate synthase small chain</fullName>
        <ecNumber evidence="11">6.3.5.5</ecNumber>
    </recommendedName>
    <alternativeName>
        <fullName evidence="11">Carbamoyl phosphate synthetase glutamine chain</fullName>
    </alternativeName>
</protein>
<evidence type="ECO:0000259" key="12">
    <source>
        <dbReference type="SMART" id="SM01097"/>
    </source>
</evidence>
<comment type="catalytic activity">
    <reaction evidence="9 11">
        <text>hydrogencarbonate + L-glutamine + 2 ATP + H2O = carbamoyl phosphate + L-glutamate + 2 ADP + phosphate + 2 H(+)</text>
        <dbReference type="Rhea" id="RHEA:18633"/>
        <dbReference type="ChEBI" id="CHEBI:15377"/>
        <dbReference type="ChEBI" id="CHEBI:15378"/>
        <dbReference type="ChEBI" id="CHEBI:17544"/>
        <dbReference type="ChEBI" id="CHEBI:29985"/>
        <dbReference type="ChEBI" id="CHEBI:30616"/>
        <dbReference type="ChEBI" id="CHEBI:43474"/>
        <dbReference type="ChEBI" id="CHEBI:58228"/>
        <dbReference type="ChEBI" id="CHEBI:58359"/>
        <dbReference type="ChEBI" id="CHEBI:456216"/>
        <dbReference type="EC" id="6.3.5.5"/>
    </reaction>
</comment>
<dbReference type="PRINTS" id="PR00099">
    <property type="entry name" value="CPSGATASE"/>
</dbReference>
<dbReference type="GO" id="GO:0004088">
    <property type="term" value="F:carbamoyl-phosphate synthase (glutamine-hydrolyzing) activity"/>
    <property type="evidence" value="ECO:0007669"/>
    <property type="project" value="UniProtKB-UniRule"/>
</dbReference>
<comment type="similarity">
    <text evidence="3 11">Belongs to the CarA family.</text>
</comment>
<dbReference type="CDD" id="cd01744">
    <property type="entry name" value="GATase1_CPSase"/>
    <property type="match status" value="1"/>
</dbReference>
<keyword evidence="8 11" id="KW-0665">Pyrimidine biosynthesis</keyword>
<dbReference type="InterPro" id="IPR006274">
    <property type="entry name" value="CarbamoylP_synth_ssu"/>
</dbReference>
<dbReference type="UniPathway" id="UPA00068">
    <property type="reaction ID" value="UER00171"/>
</dbReference>
<keyword evidence="11" id="KW-0055">Arginine biosynthesis</keyword>
<evidence type="ECO:0000256" key="5">
    <source>
        <dbReference type="ARBA" id="ARBA00022741"/>
    </source>
</evidence>
<dbReference type="UniPathway" id="UPA00070">
    <property type="reaction ID" value="UER00115"/>
</dbReference>
<evidence type="ECO:0000256" key="9">
    <source>
        <dbReference type="ARBA" id="ARBA00048816"/>
    </source>
</evidence>
<dbReference type="SUPFAM" id="SSF52021">
    <property type="entry name" value="Carbamoyl phosphate synthetase, small subunit N-terminal domain"/>
    <property type="match status" value="1"/>
</dbReference>
<dbReference type="EMBL" id="JRNI01000016">
    <property type="protein sequence ID" value="KGF31216.1"/>
    <property type="molecule type" value="Genomic_DNA"/>
</dbReference>
<keyword evidence="14" id="KW-1185">Reference proteome</keyword>
<dbReference type="InterPro" id="IPR035686">
    <property type="entry name" value="CPSase_GATase1"/>
</dbReference>
<dbReference type="InterPro" id="IPR002474">
    <property type="entry name" value="CarbamoylP_synth_ssu_N"/>
</dbReference>
<accession>A0A095ZA47</accession>
<evidence type="ECO:0000256" key="2">
    <source>
        <dbReference type="ARBA" id="ARBA00005077"/>
    </source>
</evidence>
<evidence type="ECO:0000313" key="13">
    <source>
        <dbReference type="EMBL" id="KGF31216.1"/>
    </source>
</evidence>
<dbReference type="Gene3D" id="3.50.30.20">
    <property type="entry name" value="Carbamoyl-phosphate synthase small subunit, N-terminal domain"/>
    <property type="match status" value="1"/>
</dbReference>
<gene>
    <name evidence="11" type="primary">carA</name>
    <name evidence="13" type="ORF">HMPREF2130_04515</name>
</gene>
<keyword evidence="11" id="KW-0028">Amino-acid biosynthesis</keyword>
<dbReference type="Proteomes" id="UP000029629">
    <property type="component" value="Unassembled WGS sequence"/>
</dbReference>
<name>A0A095ZA47_9BURK</name>
<comment type="catalytic activity">
    <reaction evidence="10 11">
        <text>L-glutamine + H2O = L-glutamate + NH4(+)</text>
        <dbReference type="Rhea" id="RHEA:15889"/>
        <dbReference type="ChEBI" id="CHEBI:15377"/>
        <dbReference type="ChEBI" id="CHEBI:28938"/>
        <dbReference type="ChEBI" id="CHEBI:29985"/>
        <dbReference type="ChEBI" id="CHEBI:58359"/>
    </reaction>
</comment>